<gene>
    <name evidence="5" type="ORF">X474_11315</name>
</gene>
<dbReference type="Gene3D" id="1.10.10.10">
    <property type="entry name" value="Winged helix-like DNA-binding domain superfamily/Winged helix DNA-binding domain"/>
    <property type="match status" value="1"/>
</dbReference>
<evidence type="ECO:0000256" key="2">
    <source>
        <dbReference type="ARBA" id="ARBA00023125"/>
    </source>
</evidence>
<keyword evidence="2" id="KW-0238">DNA-binding</keyword>
<organism evidence="5 6">
    <name type="scientific">Dethiosulfatarculus sandiegensis</name>
    <dbReference type="NCBI Taxonomy" id="1429043"/>
    <lineage>
        <taxon>Bacteria</taxon>
        <taxon>Pseudomonadati</taxon>
        <taxon>Thermodesulfobacteriota</taxon>
        <taxon>Desulfarculia</taxon>
        <taxon>Desulfarculales</taxon>
        <taxon>Desulfarculaceae</taxon>
        <taxon>Dethiosulfatarculus</taxon>
    </lineage>
</organism>
<dbReference type="SMART" id="SM00895">
    <property type="entry name" value="FCD"/>
    <property type="match status" value="1"/>
</dbReference>
<evidence type="ECO:0000313" key="5">
    <source>
        <dbReference type="EMBL" id="KIX13614.1"/>
    </source>
</evidence>
<dbReference type="CDD" id="cd07377">
    <property type="entry name" value="WHTH_GntR"/>
    <property type="match status" value="1"/>
</dbReference>
<dbReference type="Pfam" id="PF00392">
    <property type="entry name" value="GntR"/>
    <property type="match status" value="1"/>
</dbReference>
<feature type="domain" description="HTH gntR-type" evidence="4">
    <location>
        <begin position="13"/>
        <end position="80"/>
    </location>
</feature>
<evidence type="ECO:0000313" key="6">
    <source>
        <dbReference type="Proteomes" id="UP000032233"/>
    </source>
</evidence>
<keyword evidence="3" id="KW-0804">Transcription</keyword>
<dbReference type="PANTHER" id="PTHR43537:SF24">
    <property type="entry name" value="GLUCONATE OPERON TRANSCRIPTIONAL REPRESSOR"/>
    <property type="match status" value="1"/>
</dbReference>
<dbReference type="AlphaFoldDB" id="A0A0D2J650"/>
<evidence type="ECO:0000256" key="3">
    <source>
        <dbReference type="ARBA" id="ARBA00023163"/>
    </source>
</evidence>
<dbReference type="PROSITE" id="PS50949">
    <property type="entry name" value="HTH_GNTR"/>
    <property type="match status" value="1"/>
</dbReference>
<dbReference type="Proteomes" id="UP000032233">
    <property type="component" value="Unassembled WGS sequence"/>
</dbReference>
<dbReference type="PANTHER" id="PTHR43537">
    <property type="entry name" value="TRANSCRIPTIONAL REGULATOR, GNTR FAMILY"/>
    <property type="match status" value="1"/>
</dbReference>
<dbReference type="PRINTS" id="PR00035">
    <property type="entry name" value="HTHGNTR"/>
</dbReference>
<dbReference type="EMBL" id="AZAC01000014">
    <property type="protein sequence ID" value="KIX13614.1"/>
    <property type="molecule type" value="Genomic_DNA"/>
</dbReference>
<comment type="caution">
    <text evidence="5">The sequence shown here is derived from an EMBL/GenBank/DDBJ whole genome shotgun (WGS) entry which is preliminary data.</text>
</comment>
<dbReference type="Pfam" id="PF07729">
    <property type="entry name" value="FCD"/>
    <property type="match status" value="1"/>
</dbReference>
<dbReference type="InterPro" id="IPR008920">
    <property type="entry name" value="TF_FadR/GntR_C"/>
</dbReference>
<dbReference type="PRINTS" id="PR00033">
    <property type="entry name" value="HTHASNC"/>
</dbReference>
<dbReference type="InterPro" id="IPR036390">
    <property type="entry name" value="WH_DNA-bd_sf"/>
</dbReference>
<dbReference type="RefSeq" id="WP_044348666.1">
    <property type="nucleotide sequence ID" value="NZ_AZAC01000014.1"/>
</dbReference>
<keyword evidence="6" id="KW-1185">Reference proteome</keyword>
<dbReference type="OrthoDB" id="5430472at2"/>
<name>A0A0D2J650_9BACT</name>
<dbReference type="SUPFAM" id="SSF46785">
    <property type="entry name" value="Winged helix' DNA-binding domain"/>
    <property type="match status" value="1"/>
</dbReference>
<dbReference type="SUPFAM" id="SSF48008">
    <property type="entry name" value="GntR ligand-binding domain-like"/>
    <property type="match status" value="1"/>
</dbReference>
<accession>A0A0D2J650</accession>
<dbReference type="InterPro" id="IPR011711">
    <property type="entry name" value="GntR_C"/>
</dbReference>
<keyword evidence="1" id="KW-0805">Transcription regulation</keyword>
<dbReference type="InterPro" id="IPR036388">
    <property type="entry name" value="WH-like_DNA-bd_sf"/>
</dbReference>
<dbReference type="SMART" id="SM00345">
    <property type="entry name" value="HTH_GNTR"/>
    <property type="match status" value="1"/>
</dbReference>
<evidence type="ECO:0000256" key="1">
    <source>
        <dbReference type="ARBA" id="ARBA00023015"/>
    </source>
</evidence>
<proteinExistence type="predicted"/>
<dbReference type="InterPro" id="IPR000524">
    <property type="entry name" value="Tscrpt_reg_HTH_GntR"/>
</dbReference>
<sequence>MPIPVQAKQISHSTMREEVYHTILEWIMAGELRPEEKLVDTDLAENLGVSRTPVREALRRLADKGLVETSASRWTRVTKISVKEAELIYPIIWQLEDLAIEMALPRITDADMDKMEQSNLELEQAITNGDPVLAYQADARFHETFIDLSHNSHLFGILEDLKIKHRRLEVHYFGGSGFALNSVNEHTEIIKAIKDQDLKQAQKMIRLNWKGSLKRLMEVTCSG</sequence>
<dbReference type="GO" id="GO:0043565">
    <property type="term" value="F:sequence-specific DNA binding"/>
    <property type="evidence" value="ECO:0007669"/>
    <property type="project" value="InterPro"/>
</dbReference>
<reference evidence="5 6" key="1">
    <citation type="submission" date="2013-11" db="EMBL/GenBank/DDBJ databases">
        <title>Metagenomic analysis of a methanogenic consortium involved in long chain n-alkane degradation.</title>
        <authorList>
            <person name="Davidova I.A."/>
            <person name="Callaghan A.V."/>
            <person name="Wawrik B."/>
            <person name="Pruitt S."/>
            <person name="Marks C."/>
            <person name="Duncan K.E."/>
            <person name="Suflita J.M."/>
        </authorList>
    </citation>
    <scope>NUCLEOTIDE SEQUENCE [LARGE SCALE GENOMIC DNA]</scope>
    <source>
        <strain evidence="5 6">SPR</strain>
    </source>
</reference>
<dbReference type="STRING" id="1429043.X474_11315"/>
<dbReference type="InterPro" id="IPR000485">
    <property type="entry name" value="AsnC-type_HTH_dom"/>
</dbReference>
<evidence type="ECO:0000259" key="4">
    <source>
        <dbReference type="PROSITE" id="PS50949"/>
    </source>
</evidence>
<dbReference type="PATRIC" id="fig|1429043.3.peg.2407"/>
<dbReference type="GO" id="GO:0003700">
    <property type="term" value="F:DNA-binding transcription factor activity"/>
    <property type="evidence" value="ECO:0007669"/>
    <property type="project" value="InterPro"/>
</dbReference>
<dbReference type="InParanoid" id="A0A0D2J650"/>
<protein>
    <submittedName>
        <fullName evidence="5">Transcriptional regulator</fullName>
    </submittedName>
</protein>
<dbReference type="Gene3D" id="1.20.120.530">
    <property type="entry name" value="GntR ligand-binding domain-like"/>
    <property type="match status" value="1"/>
</dbReference>